<name>A0A6J4VJN3_9BACT</name>
<evidence type="ECO:0000259" key="9">
    <source>
        <dbReference type="PROSITE" id="PS50928"/>
    </source>
</evidence>
<keyword evidence="4 7" id="KW-0812">Transmembrane</keyword>
<sequence>MATRVGTPAVPAARERTPGRAAPVGRAGQTTGWRSDLAGFAFVLPFLIAYSLFLIWPVIQGFRMSLFNWSLTGSGTTDFMGFDNYQETLEDPNFWSSIWHTILFTLLSTPPLVILSLLFALLANRAVPARWLYRLAFFSPYLLPSSVVALIWVWIYQPGFGLINGYLTRIGLGEVGWLSDVSVAMISVVITTVWWTIGFNFVLYLAGLQEIPRDIYEAAALDGATGLEQVRSITLPMLARTTTLILILQVLASLKVFDQIFLMTNGGPNFSTRPVIQYIYEQGFTTYRVGYASAMSYAFFLLILVVSLGQFALLGRRRERANG</sequence>
<feature type="region of interest" description="Disordered" evidence="8">
    <location>
        <begin position="1"/>
        <end position="28"/>
    </location>
</feature>
<dbReference type="GO" id="GO:0005886">
    <property type="term" value="C:plasma membrane"/>
    <property type="evidence" value="ECO:0007669"/>
    <property type="project" value="UniProtKB-SubCell"/>
</dbReference>
<keyword evidence="5 7" id="KW-1133">Transmembrane helix</keyword>
<dbReference type="GO" id="GO:0055085">
    <property type="term" value="P:transmembrane transport"/>
    <property type="evidence" value="ECO:0007669"/>
    <property type="project" value="InterPro"/>
</dbReference>
<dbReference type="Pfam" id="PF00528">
    <property type="entry name" value="BPD_transp_1"/>
    <property type="match status" value="1"/>
</dbReference>
<feature type="transmembrane region" description="Helical" evidence="7">
    <location>
        <begin position="237"/>
        <end position="257"/>
    </location>
</feature>
<evidence type="ECO:0000256" key="2">
    <source>
        <dbReference type="ARBA" id="ARBA00022448"/>
    </source>
</evidence>
<dbReference type="PANTHER" id="PTHR30193:SF41">
    <property type="entry name" value="DIACETYLCHITOBIOSE UPTAKE SYSTEM PERMEASE PROTEIN NGCF"/>
    <property type="match status" value="1"/>
</dbReference>
<gene>
    <name evidence="10" type="ORF">AVDCRST_MAG49-4721</name>
</gene>
<dbReference type="PANTHER" id="PTHR30193">
    <property type="entry name" value="ABC TRANSPORTER PERMEASE PROTEIN"/>
    <property type="match status" value="1"/>
</dbReference>
<keyword evidence="3" id="KW-1003">Cell membrane</keyword>
<dbReference type="InterPro" id="IPR000515">
    <property type="entry name" value="MetI-like"/>
</dbReference>
<evidence type="ECO:0000256" key="1">
    <source>
        <dbReference type="ARBA" id="ARBA00004651"/>
    </source>
</evidence>
<feature type="transmembrane region" description="Helical" evidence="7">
    <location>
        <begin position="98"/>
        <end position="123"/>
    </location>
</feature>
<proteinExistence type="inferred from homology"/>
<evidence type="ECO:0000256" key="5">
    <source>
        <dbReference type="ARBA" id="ARBA00022989"/>
    </source>
</evidence>
<dbReference type="PROSITE" id="PS50928">
    <property type="entry name" value="ABC_TM1"/>
    <property type="match status" value="1"/>
</dbReference>
<evidence type="ECO:0000256" key="3">
    <source>
        <dbReference type="ARBA" id="ARBA00022475"/>
    </source>
</evidence>
<keyword evidence="6 7" id="KW-0472">Membrane</keyword>
<comment type="similarity">
    <text evidence="7">Belongs to the binding-protein-dependent transport system permease family.</text>
</comment>
<accession>A0A6J4VJN3</accession>
<dbReference type="SUPFAM" id="SSF161098">
    <property type="entry name" value="MetI-like"/>
    <property type="match status" value="1"/>
</dbReference>
<feature type="domain" description="ABC transmembrane type-1" evidence="9">
    <location>
        <begin position="98"/>
        <end position="312"/>
    </location>
</feature>
<feature type="transmembrane region" description="Helical" evidence="7">
    <location>
        <begin position="294"/>
        <end position="314"/>
    </location>
</feature>
<evidence type="ECO:0000256" key="6">
    <source>
        <dbReference type="ARBA" id="ARBA00023136"/>
    </source>
</evidence>
<organism evidence="10">
    <name type="scientific">uncultured Thermomicrobiales bacterium</name>
    <dbReference type="NCBI Taxonomy" id="1645740"/>
    <lineage>
        <taxon>Bacteria</taxon>
        <taxon>Pseudomonadati</taxon>
        <taxon>Thermomicrobiota</taxon>
        <taxon>Thermomicrobia</taxon>
        <taxon>Thermomicrobiales</taxon>
        <taxon>environmental samples</taxon>
    </lineage>
</organism>
<evidence type="ECO:0000256" key="4">
    <source>
        <dbReference type="ARBA" id="ARBA00022692"/>
    </source>
</evidence>
<protein>
    <submittedName>
        <fullName evidence="10">ABC transporter, permease protein 1 (Cluster 1, maltose/g3p/polyamine/iron)</fullName>
    </submittedName>
</protein>
<feature type="transmembrane region" description="Helical" evidence="7">
    <location>
        <begin position="135"/>
        <end position="155"/>
    </location>
</feature>
<evidence type="ECO:0000313" key="10">
    <source>
        <dbReference type="EMBL" id="CAA9579964.1"/>
    </source>
</evidence>
<dbReference type="AlphaFoldDB" id="A0A6J4VJN3"/>
<dbReference type="InterPro" id="IPR035906">
    <property type="entry name" value="MetI-like_sf"/>
</dbReference>
<evidence type="ECO:0000256" key="8">
    <source>
        <dbReference type="SAM" id="MobiDB-lite"/>
    </source>
</evidence>
<feature type="transmembrane region" description="Helical" evidence="7">
    <location>
        <begin position="37"/>
        <end position="59"/>
    </location>
</feature>
<evidence type="ECO:0000256" key="7">
    <source>
        <dbReference type="RuleBase" id="RU363032"/>
    </source>
</evidence>
<comment type="subcellular location">
    <subcellularLocation>
        <location evidence="1 7">Cell membrane</location>
        <topology evidence="1 7">Multi-pass membrane protein</topology>
    </subcellularLocation>
</comment>
<dbReference type="CDD" id="cd06261">
    <property type="entry name" value="TM_PBP2"/>
    <property type="match status" value="1"/>
</dbReference>
<dbReference type="EMBL" id="CADCWG010000329">
    <property type="protein sequence ID" value="CAA9579964.1"/>
    <property type="molecule type" value="Genomic_DNA"/>
</dbReference>
<dbReference type="InterPro" id="IPR051393">
    <property type="entry name" value="ABC_transporter_permease"/>
</dbReference>
<keyword evidence="2 7" id="KW-0813">Transport</keyword>
<reference evidence="10" key="1">
    <citation type="submission" date="2020-02" db="EMBL/GenBank/DDBJ databases">
        <authorList>
            <person name="Meier V. D."/>
        </authorList>
    </citation>
    <scope>NUCLEOTIDE SEQUENCE</scope>
    <source>
        <strain evidence="10">AVDCRST_MAG49</strain>
    </source>
</reference>
<feature type="transmembrane region" description="Helical" evidence="7">
    <location>
        <begin position="175"/>
        <end position="206"/>
    </location>
</feature>
<dbReference type="Gene3D" id="1.10.3720.10">
    <property type="entry name" value="MetI-like"/>
    <property type="match status" value="1"/>
</dbReference>